<dbReference type="SUPFAM" id="SSF48225">
    <property type="entry name" value="Seven-hairpin glycosidases"/>
    <property type="match status" value="1"/>
</dbReference>
<accession>A0ABT4PH93</accession>
<evidence type="ECO:0000256" key="3">
    <source>
        <dbReference type="ARBA" id="ARBA00022824"/>
    </source>
</evidence>
<dbReference type="EMBL" id="JAPZVM010000004">
    <property type="protein sequence ID" value="MCZ8372422.1"/>
    <property type="molecule type" value="Genomic_DNA"/>
</dbReference>
<feature type="signal peptide" evidence="5">
    <location>
        <begin position="1"/>
        <end position="21"/>
    </location>
</feature>
<dbReference type="InterPro" id="IPR001382">
    <property type="entry name" value="Glyco_hydro_47"/>
</dbReference>
<evidence type="ECO:0000256" key="1">
    <source>
        <dbReference type="ARBA" id="ARBA00004240"/>
    </source>
</evidence>
<keyword evidence="3" id="KW-0256">Endoplasmic reticulum</keyword>
<keyword evidence="6" id="KW-0378">Hydrolase</keyword>
<dbReference type="PRINTS" id="PR00747">
    <property type="entry name" value="GLYHDRLASE47"/>
</dbReference>
<dbReference type="InterPro" id="IPR036026">
    <property type="entry name" value="Seven-hairpin_glycosidases"/>
</dbReference>
<dbReference type="PANTHER" id="PTHR45679">
    <property type="entry name" value="ER DEGRADATION-ENHANCING ALPHA-MANNOSIDASE-LIKE PROTEIN 2"/>
    <property type="match status" value="1"/>
</dbReference>
<feature type="chain" id="PRO_5046625870" evidence="5">
    <location>
        <begin position="22"/>
        <end position="459"/>
    </location>
</feature>
<dbReference type="PANTHER" id="PTHR45679:SF6">
    <property type="entry name" value="ER DEGRADATION-ENHANCING ALPHA-MANNOSIDASE-LIKE PROTEIN 2"/>
    <property type="match status" value="1"/>
</dbReference>
<keyword evidence="4" id="KW-0325">Glycoprotein</keyword>
<evidence type="ECO:0000313" key="6">
    <source>
        <dbReference type="EMBL" id="MCZ8372422.1"/>
    </source>
</evidence>
<evidence type="ECO:0000256" key="2">
    <source>
        <dbReference type="ARBA" id="ARBA00007658"/>
    </source>
</evidence>
<gene>
    <name evidence="6" type="ORF">O6P32_06820</name>
</gene>
<comment type="similarity">
    <text evidence="2">Belongs to the glycosyl hydrolase 47 family.</text>
</comment>
<dbReference type="Proteomes" id="UP001141933">
    <property type="component" value="Unassembled WGS sequence"/>
</dbReference>
<comment type="caution">
    <text evidence="6">The sequence shown here is derived from an EMBL/GenBank/DDBJ whole genome shotgun (WGS) entry which is preliminary data.</text>
</comment>
<keyword evidence="5" id="KW-0732">Signal</keyword>
<dbReference type="Pfam" id="PF01532">
    <property type="entry name" value="Glyco_hydro_47"/>
    <property type="match status" value="1"/>
</dbReference>
<proteinExistence type="inferred from homology"/>
<name>A0ABT4PH93_9BACT</name>
<dbReference type="GO" id="GO:0016787">
    <property type="term" value="F:hydrolase activity"/>
    <property type="evidence" value="ECO:0007669"/>
    <property type="project" value="UniProtKB-KW"/>
</dbReference>
<dbReference type="RefSeq" id="WP_269877621.1">
    <property type="nucleotide sequence ID" value="NZ_JAPZVM010000004.1"/>
</dbReference>
<dbReference type="InterPro" id="IPR012341">
    <property type="entry name" value="6hp_glycosidase-like_sf"/>
</dbReference>
<evidence type="ECO:0000256" key="4">
    <source>
        <dbReference type="ARBA" id="ARBA00023180"/>
    </source>
</evidence>
<protein>
    <submittedName>
        <fullName evidence="6">Glycoside hydrolase family 47 protein</fullName>
    </submittedName>
</protein>
<comment type="subcellular location">
    <subcellularLocation>
        <location evidence="1">Endoplasmic reticulum</location>
    </subcellularLocation>
</comment>
<keyword evidence="7" id="KW-1185">Reference proteome</keyword>
<dbReference type="PROSITE" id="PS51257">
    <property type="entry name" value="PROKAR_LIPOPROTEIN"/>
    <property type="match status" value="1"/>
</dbReference>
<reference evidence="6" key="1">
    <citation type="submission" date="2022-12" db="EMBL/GenBank/DDBJ databases">
        <title>Phocaeicola acetigenes sp. nov., isolated feces from a healthy human.</title>
        <authorList>
            <person name="Do H."/>
            <person name="Ha Y.B."/>
            <person name="Kim J.-S."/>
            <person name="Suh M.K."/>
            <person name="Kim H.S."/>
            <person name="Lee J.-S."/>
        </authorList>
    </citation>
    <scope>NUCLEOTIDE SEQUENCE</scope>
    <source>
        <strain evidence="6">KGMB11183</strain>
    </source>
</reference>
<organism evidence="6 7">
    <name type="scientific">Phocaeicola acetigenes</name>
    <dbReference type="NCBI Taxonomy" id="3016083"/>
    <lineage>
        <taxon>Bacteria</taxon>
        <taxon>Pseudomonadati</taxon>
        <taxon>Bacteroidota</taxon>
        <taxon>Bacteroidia</taxon>
        <taxon>Bacteroidales</taxon>
        <taxon>Bacteroidaceae</taxon>
        <taxon>Phocaeicola</taxon>
    </lineage>
</organism>
<evidence type="ECO:0000256" key="5">
    <source>
        <dbReference type="SAM" id="SignalP"/>
    </source>
</evidence>
<evidence type="ECO:0000313" key="7">
    <source>
        <dbReference type="Proteomes" id="UP001141933"/>
    </source>
</evidence>
<dbReference type="InterPro" id="IPR044674">
    <property type="entry name" value="EDEM1/2/3"/>
</dbReference>
<sequence>MGKRSILWCVFLLWISGCALASNAERKEYADRVKAAFVKGWGAYMNYAYGMDAVNPIAKRGHNWYEETLLMTPVDAYSTMCLMGLEKEKTEARNLIFERLDFNKDMYVQQFEIAIRIVGGLVSAYQLDGDKRFLDLAVDLGDRLMPVFDTPTGIPYRMVNLKTGKIEGNVTNPCEVGSMLLEYGMLSKLTGNPKYYNACKKGIVEVYKRRGKTGLLGGGINCDTGEWTDTKAHIRGGIDAFYEYLLKGYILFGDQDLKAMWEQSLSSVNKYLEENTDNGYWIGEADMNTGERTATVFGALDCFWNGCLVLEGELERAKKLQESIYKMWTLYGIEPESINYKTMEVLSPYYMIRPEAIEATYYVWKATGDEKYYEMGKVMFESIEKYCQVENGYVQLKDVRTKETWDTLESFFFAETMKYCYLFFAPESVFSFKNYVLNTEAHPLKNTWDKDWKGDYKMK</sequence>
<dbReference type="Gene3D" id="1.50.10.10">
    <property type="match status" value="1"/>
</dbReference>